<protein>
    <submittedName>
        <fullName evidence="2">Phosphotransferase</fullName>
    </submittedName>
</protein>
<feature type="domain" description="Aminoglycoside phosphotransferase" evidence="1">
    <location>
        <begin position="105"/>
        <end position="237"/>
    </location>
</feature>
<name>A0AB39R9Q1_9ACTN</name>
<dbReference type="EMBL" id="CP163443">
    <property type="protein sequence ID" value="XDQ51036.1"/>
    <property type="molecule type" value="Genomic_DNA"/>
</dbReference>
<reference evidence="2" key="1">
    <citation type="submission" date="2024-07" db="EMBL/GenBank/DDBJ databases">
        <authorList>
            <person name="Yu S.T."/>
        </authorList>
    </citation>
    <scope>NUCLEOTIDE SEQUENCE</scope>
    <source>
        <strain evidence="2">R41</strain>
    </source>
</reference>
<gene>
    <name evidence="2" type="ORF">AB5J53_04770</name>
</gene>
<dbReference type="InterPro" id="IPR011009">
    <property type="entry name" value="Kinase-like_dom_sf"/>
</dbReference>
<evidence type="ECO:0000313" key="2">
    <source>
        <dbReference type="EMBL" id="XDQ51036.1"/>
    </source>
</evidence>
<dbReference type="RefSeq" id="WP_369244381.1">
    <property type="nucleotide sequence ID" value="NZ_CP163443.1"/>
</dbReference>
<sequence>MRLLPGGYSGSLVALVWTGYIDPIVLKAGPVQEIEAEHSHRQDYTGGDPWLTAHSLDGVHGPIEIEVDDRPVLWAVIAYRYIGGKSFEDLDNFSDFERLMQTYLWNVNRDESPSEVTVRECFRTIATTLADGRSTHSAAGTAPLITYLPPVRWETGILAALNTARSFCPDLPELIGFRDWWEESIASVRIAPVHDDRLLHGDIRFANILVDAVHSDVHFIDFGSGRRGHVFEDFARFEMDLLFRAIPHITGGDGGLDRSILLESMEFILRDEVNLGKREERGNRLMRCLDIWHQVMFQAFPQMTRPGALVMYRWFLLRECLKRTRWTSGAMAGAEEPDAASLIYTICALRQSLSGKRVAGTWISTAPQVLASTLHCRAAFVPTRGSERLVNKQRNEAKKAALRESAVKISTVRLLAETGQSYLSARGAFNGEVRDVLSAGAAVMIAICNPHVPEYYGLSKSYDATEDIEQPLSAIPLRKTEESIRGYRALREEFGSLIEVRLCRFGVGSTILLTDQATFFEPYFRTRRTKREALLFDSFELQFESSGLHSTSLLQETFEFHWRNSDHIDDASARPAGYEALRSAFLNLWR</sequence>
<dbReference type="Gene3D" id="3.90.1200.10">
    <property type="match status" value="1"/>
</dbReference>
<proteinExistence type="predicted"/>
<evidence type="ECO:0000259" key="1">
    <source>
        <dbReference type="Pfam" id="PF01636"/>
    </source>
</evidence>
<organism evidence="2">
    <name type="scientific">Streptomyces sp. R41</name>
    <dbReference type="NCBI Taxonomy" id="3238632"/>
    <lineage>
        <taxon>Bacteria</taxon>
        <taxon>Bacillati</taxon>
        <taxon>Actinomycetota</taxon>
        <taxon>Actinomycetes</taxon>
        <taxon>Kitasatosporales</taxon>
        <taxon>Streptomycetaceae</taxon>
        <taxon>Streptomyces</taxon>
    </lineage>
</organism>
<dbReference type="InterPro" id="IPR002575">
    <property type="entry name" value="Aminoglycoside_PTrfase"/>
</dbReference>
<dbReference type="SUPFAM" id="SSF56112">
    <property type="entry name" value="Protein kinase-like (PK-like)"/>
    <property type="match status" value="1"/>
</dbReference>
<dbReference type="AlphaFoldDB" id="A0AB39R9Q1"/>
<accession>A0AB39R9Q1</accession>
<dbReference type="Pfam" id="PF01636">
    <property type="entry name" value="APH"/>
    <property type="match status" value="1"/>
</dbReference>